<dbReference type="EMBL" id="KB097336">
    <property type="protein sequence ID" value="ESN97542.1"/>
    <property type="molecule type" value="Genomic_DNA"/>
</dbReference>
<reference evidence="1 3" key="2">
    <citation type="journal article" date="2013" name="Nature">
        <title>Insights into bilaterian evolution from three spiralian genomes.</title>
        <authorList>
            <person name="Simakov O."/>
            <person name="Marletaz F."/>
            <person name="Cho S.J."/>
            <person name="Edsinger-Gonzales E."/>
            <person name="Havlak P."/>
            <person name="Hellsten U."/>
            <person name="Kuo D.H."/>
            <person name="Larsson T."/>
            <person name="Lv J."/>
            <person name="Arendt D."/>
            <person name="Savage R."/>
            <person name="Osoegawa K."/>
            <person name="de Jong P."/>
            <person name="Grimwood J."/>
            <person name="Chapman J.A."/>
            <person name="Shapiro H."/>
            <person name="Aerts A."/>
            <person name="Otillar R.P."/>
            <person name="Terry A.Y."/>
            <person name="Boore J.L."/>
            <person name="Grigoriev I.V."/>
            <person name="Lindberg D.R."/>
            <person name="Seaver E.C."/>
            <person name="Weisblat D.A."/>
            <person name="Putnam N.H."/>
            <person name="Rokhsar D.S."/>
        </authorList>
    </citation>
    <scope>NUCLEOTIDE SEQUENCE</scope>
</reference>
<dbReference type="InterPro" id="IPR009003">
    <property type="entry name" value="Peptidase_S1_PA"/>
</dbReference>
<name>T1FCJ9_HELRO</name>
<dbReference type="AlphaFoldDB" id="T1FCJ9"/>
<evidence type="ECO:0000313" key="3">
    <source>
        <dbReference type="Proteomes" id="UP000015101"/>
    </source>
</evidence>
<dbReference type="HOGENOM" id="CLU_1972894_0_0_1"/>
<protein>
    <submittedName>
        <fullName evidence="1 2">Uncharacterized protein</fullName>
    </submittedName>
</protein>
<gene>
    <name evidence="2" type="primary">20206548</name>
    <name evidence="1" type="ORF">HELRODRAFT_177973</name>
</gene>
<dbReference type="InParanoid" id="T1FCJ9"/>
<dbReference type="SUPFAM" id="SSF50494">
    <property type="entry name" value="Trypsin-like serine proteases"/>
    <property type="match status" value="1"/>
</dbReference>
<dbReference type="CTD" id="20206548"/>
<dbReference type="RefSeq" id="XP_009024368.1">
    <property type="nucleotide sequence ID" value="XM_009026120.1"/>
</dbReference>
<dbReference type="EnsemblMetazoa" id="HelroT177973">
    <property type="protein sequence ID" value="HelroP177973"/>
    <property type="gene ID" value="HelroG177973"/>
</dbReference>
<keyword evidence="3" id="KW-1185">Reference proteome</keyword>
<accession>T1FCJ9</accession>
<sequence>MDLLKLAKPLTFNKSVQLACLADPDVLESHYVRVVIKYGSTNPYTPVINWISEIQDIWVKILMQLCLYGSWRFQQQRKSIGLKKLQTSVDTGCSTYDGDGESLKKALDALTSYLVKLSENMEFLQEL</sequence>
<dbReference type="KEGG" id="hro:HELRODRAFT_177973"/>
<dbReference type="GeneID" id="20206548"/>
<reference evidence="3" key="1">
    <citation type="submission" date="2012-12" db="EMBL/GenBank/DDBJ databases">
        <authorList>
            <person name="Hellsten U."/>
            <person name="Grimwood J."/>
            <person name="Chapman J.A."/>
            <person name="Shapiro H."/>
            <person name="Aerts A."/>
            <person name="Otillar R.P."/>
            <person name="Terry A.Y."/>
            <person name="Boore J.L."/>
            <person name="Simakov O."/>
            <person name="Marletaz F."/>
            <person name="Cho S.-J."/>
            <person name="Edsinger-Gonzales E."/>
            <person name="Havlak P."/>
            <person name="Kuo D.-H."/>
            <person name="Larsson T."/>
            <person name="Lv J."/>
            <person name="Arendt D."/>
            <person name="Savage R."/>
            <person name="Osoegawa K."/>
            <person name="de Jong P."/>
            <person name="Lindberg D.R."/>
            <person name="Seaver E.C."/>
            <person name="Weisblat D.A."/>
            <person name="Putnam N.H."/>
            <person name="Grigoriev I.V."/>
            <person name="Rokhsar D.S."/>
        </authorList>
    </citation>
    <scope>NUCLEOTIDE SEQUENCE</scope>
</reference>
<dbReference type="Proteomes" id="UP000015101">
    <property type="component" value="Unassembled WGS sequence"/>
</dbReference>
<dbReference type="EMBL" id="AMQM01006266">
    <property type="status" value="NOT_ANNOTATED_CDS"/>
    <property type="molecule type" value="Genomic_DNA"/>
</dbReference>
<reference evidence="2" key="3">
    <citation type="submission" date="2015-06" db="UniProtKB">
        <authorList>
            <consortium name="EnsemblMetazoa"/>
        </authorList>
    </citation>
    <scope>IDENTIFICATION</scope>
</reference>
<evidence type="ECO:0000313" key="2">
    <source>
        <dbReference type="EnsemblMetazoa" id="HelroP177973"/>
    </source>
</evidence>
<evidence type="ECO:0000313" key="1">
    <source>
        <dbReference type="EMBL" id="ESN97542.1"/>
    </source>
</evidence>
<organism evidence="2 3">
    <name type="scientific">Helobdella robusta</name>
    <name type="common">Californian leech</name>
    <dbReference type="NCBI Taxonomy" id="6412"/>
    <lineage>
        <taxon>Eukaryota</taxon>
        <taxon>Metazoa</taxon>
        <taxon>Spiralia</taxon>
        <taxon>Lophotrochozoa</taxon>
        <taxon>Annelida</taxon>
        <taxon>Clitellata</taxon>
        <taxon>Hirudinea</taxon>
        <taxon>Rhynchobdellida</taxon>
        <taxon>Glossiphoniidae</taxon>
        <taxon>Helobdella</taxon>
    </lineage>
</organism>
<proteinExistence type="predicted"/>